<dbReference type="AlphaFoldDB" id="A0A8D8R1H8"/>
<organism evidence="1">
    <name type="scientific">Cacopsylla melanoneura</name>
    <dbReference type="NCBI Taxonomy" id="428564"/>
    <lineage>
        <taxon>Eukaryota</taxon>
        <taxon>Metazoa</taxon>
        <taxon>Ecdysozoa</taxon>
        <taxon>Arthropoda</taxon>
        <taxon>Hexapoda</taxon>
        <taxon>Insecta</taxon>
        <taxon>Pterygota</taxon>
        <taxon>Neoptera</taxon>
        <taxon>Paraneoptera</taxon>
        <taxon>Hemiptera</taxon>
        <taxon>Sternorrhyncha</taxon>
        <taxon>Psylloidea</taxon>
        <taxon>Psyllidae</taxon>
        <taxon>Psyllinae</taxon>
        <taxon>Cacopsylla</taxon>
    </lineage>
</organism>
<protein>
    <submittedName>
        <fullName evidence="1">Uncharacterized protein</fullName>
    </submittedName>
</protein>
<dbReference type="EMBL" id="HBUF01123016">
    <property type="protein sequence ID" value="CAG6642535.1"/>
    <property type="molecule type" value="Transcribed_RNA"/>
</dbReference>
<evidence type="ECO:0000313" key="1">
    <source>
        <dbReference type="EMBL" id="CAG6642535.1"/>
    </source>
</evidence>
<accession>A0A8D8R1H8</accession>
<name>A0A8D8R1H8_9HEMI</name>
<sequence>MKSCFFMHFFIIALKNHKTSKLSFSNTIRPINYHVSMSGGPHFILNINHSRFLSCGFVYYFLPKSSLAWVLKYNKYDVHIDCFEPNTESCMTHRLVFELV</sequence>
<proteinExistence type="predicted"/>
<reference evidence="1" key="1">
    <citation type="submission" date="2021-05" db="EMBL/GenBank/DDBJ databases">
        <authorList>
            <person name="Alioto T."/>
            <person name="Alioto T."/>
            <person name="Gomez Garrido J."/>
        </authorList>
    </citation>
    <scope>NUCLEOTIDE SEQUENCE</scope>
</reference>